<organism evidence="2 3">
    <name type="scientific">Serendipita indica (strain DSM 11827)</name>
    <name type="common">Root endophyte fungus</name>
    <name type="synonym">Piriformospora indica</name>
    <dbReference type="NCBI Taxonomy" id="1109443"/>
    <lineage>
        <taxon>Eukaryota</taxon>
        <taxon>Fungi</taxon>
        <taxon>Dikarya</taxon>
        <taxon>Basidiomycota</taxon>
        <taxon>Agaricomycotina</taxon>
        <taxon>Agaricomycetes</taxon>
        <taxon>Sebacinales</taxon>
        <taxon>Serendipitaceae</taxon>
        <taxon>Serendipita</taxon>
    </lineage>
</organism>
<evidence type="ECO:0000256" key="1">
    <source>
        <dbReference type="SAM" id="SignalP"/>
    </source>
</evidence>
<proteinExistence type="predicted"/>
<sequence>MFGKSFVGLALLSLVSTALASPLVELEERAACKKKSYGAFKLYAAPVGQPASEWQQVKLIDLYTPRPLNDTISALSVCPDASCGRAPAYWVLKDQILEAVFTDAQEGWRTVNKALVKDDTVKFVTSDAASIAKQLAPVYCATRNPKTSSGLPGYLSASGSAEYFSMCTNFPTVGTPERADIYYKAVTPSTGGELERYCTKVHLVMQGIGIVPEPIPA</sequence>
<name>G4TUK2_SERID</name>
<keyword evidence="1" id="KW-0732">Signal</keyword>
<comment type="caution">
    <text evidence="2">The sequence shown here is derived from an EMBL/GenBank/DDBJ whole genome shotgun (WGS) entry which is preliminary data.</text>
</comment>
<dbReference type="EMBL" id="CAFZ01000383">
    <property type="protein sequence ID" value="CCA74995.1"/>
    <property type="molecule type" value="Genomic_DNA"/>
</dbReference>
<keyword evidence="3" id="KW-1185">Reference proteome</keyword>
<gene>
    <name evidence="2" type="ORF">PIIN_08982</name>
</gene>
<dbReference type="HOGENOM" id="CLU_1378611_0_0_1"/>
<evidence type="ECO:0000313" key="3">
    <source>
        <dbReference type="Proteomes" id="UP000007148"/>
    </source>
</evidence>
<dbReference type="Proteomes" id="UP000007148">
    <property type="component" value="Unassembled WGS sequence"/>
</dbReference>
<evidence type="ECO:0000313" key="2">
    <source>
        <dbReference type="EMBL" id="CCA74995.1"/>
    </source>
</evidence>
<dbReference type="OrthoDB" id="3179680at2759"/>
<dbReference type="AlphaFoldDB" id="G4TUK2"/>
<protein>
    <submittedName>
        <fullName evidence="2">Uncharacterized protein</fullName>
    </submittedName>
</protein>
<feature type="chain" id="PRO_5003469162" evidence="1">
    <location>
        <begin position="21"/>
        <end position="217"/>
    </location>
</feature>
<feature type="signal peptide" evidence="1">
    <location>
        <begin position="1"/>
        <end position="20"/>
    </location>
</feature>
<dbReference type="InParanoid" id="G4TUK2"/>
<accession>G4TUK2</accession>
<reference evidence="2 3" key="1">
    <citation type="journal article" date="2011" name="PLoS Pathog.">
        <title>Endophytic Life Strategies Decoded by Genome and Transcriptome Analyses of the Mutualistic Root Symbiont Piriformospora indica.</title>
        <authorList>
            <person name="Zuccaro A."/>
            <person name="Lahrmann U."/>
            <person name="Guldener U."/>
            <person name="Langen G."/>
            <person name="Pfiffi S."/>
            <person name="Biedenkopf D."/>
            <person name="Wong P."/>
            <person name="Samans B."/>
            <person name="Grimm C."/>
            <person name="Basiewicz M."/>
            <person name="Murat C."/>
            <person name="Martin F."/>
            <person name="Kogel K.H."/>
        </authorList>
    </citation>
    <scope>NUCLEOTIDE SEQUENCE [LARGE SCALE GENOMIC DNA]</scope>
    <source>
        <strain evidence="2 3">DSM 11827</strain>
    </source>
</reference>